<keyword evidence="3 8" id="KW-0813">Transport</keyword>
<dbReference type="InterPro" id="IPR036390">
    <property type="entry name" value="WH_DNA-bd_sf"/>
</dbReference>
<feature type="transmembrane region" description="Helical" evidence="10">
    <location>
        <begin position="302"/>
        <end position="325"/>
    </location>
</feature>
<dbReference type="AlphaFoldDB" id="A0A5K8ADG5"/>
<protein>
    <submittedName>
        <fullName evidence="13">Manganese ABC transporter permease</fullName>
    </submittedName>
</protein>
<dbReference type="InterPro" id="IPR037294">
    <property type="entry name" value="ABC_BtuC-like"/>
</dbReference>
<dbReference type="EMBL" id="AP021879">
    <property type="protein sequence ID" value="BBO90611.1"/>
    <property type="molecule type" value="Genomic_DNA"/>
</dbReference>
<evidence type="ECO:0000256" key="2">
    <source>
        <dbReference type="ARBA" id="ARBA00008034"/>
    </source>
</evidence>
<gene>
    <name evidence="13" type="primary">mntB_1</name>
    <name evidence="13" type="ORF">DSCOOX_37910</name>
</gene>
<dbReference type="SUPFAM" id="SSF81345">
    <property type="entry name" value="ABC transporter involved in vitamin B12 uptake, BtuC"/>
    <property type="match status" value="1"/>
</dbReference>
<dbReference type="SMART" id="SM00529">
    <property type="entry name" value="HTH_DTXR"/>
    <property type="match status" value="1"/>
</dbReference>
<evidence type="ECO:0000256" key="3">
    <source>
        <dbReference type="ARBA" id="ARBA00022448"/>
    </source>
</evidence>
<feature type="transmembrane region" description="Helical" evidence="10">
    <location>
        <begin position="142"/>
        <end position="160"/>
    </location>
</feature>
<feature type="region of interest" description="Disordered" evidence="9">
    <location>
        <begin position="460"/>
        <end position="479"/>
    </location>
</feature>
<feature type="transmembrane region" description="Helical" evidence="10">
    <location>
        <begin position="273"/>
        <end position="296"/>
    </location>
</feature>
<dbReference type="GO" id="GO:0010043">
    <property type="term" value="P:response to zinc ion"/>
    <property type="evidence" value="ECO:0007669"/>
    <property type="project" value="TreeGrafter"/>
</dbReference>
<evidence type="ECO:0000256" key="6">
    <source>
        <dbReference type="ARBA" id="ARBA00022989"/>
    </source>
</evidence>
<keyword evidence="4" id="KW-1003">Cell membrane</keyword>
<evidence type="ECO:0000256" key="5">
    <source>
        <dbReference type="ARBA" id="ARBA00022692"/>
    </source>
</evidence>
<dbReference type="SUPFAM" id="SSF46785">
    <property type="entry name" value="Winged helix' DNA-binding domain"/>
    <property type="match status" value="1"/>
</dbReference>
<dbReference type="Pfam" id="PF02742">
    <property type="entry name" value="Fe_dep_repr_C"/>
    <property type="match status" value="1"/>
</dbReference>
<dbReference type="CDD" id="cd06550">
    <property type="entry name" value="TM_ABC_iron-siderophores_like"/>
    <property type="match status" value="1"/>
</dbReference>
<dbReference type="InterPro" id="IPR036388">
    <property type="entry name" value="WH-like_DNA-bd_sf"/>
</dbReference>
<dbReference type="InterPro" id="IPR001367">
    <property type="entry name" value="Fe_dep_repressor"/>
</dbReference>
<keyword evidence="11" id="KW-0732">Signal</keyword>
<feature type="domain" description="Iron dependent repressor metal binding and dimerisation" evidence="12">
    <location>
        <begin position="402"/>
        <end position="458"/>
    </location>
</feature>
<evidence type="ECO:0000256" key="8">
    <source>
        <dbReference type="RuleBase" id="RU003943"/>
    </source>
</evidence>
<keyword evidence="7 10" id="KW-0472">Membrane</keyword>
<evidence type="ECO:0000256" key="7">
    <source>
        <dbReference type="ARBA" id="ARBA00023136"/>
    </source>
</evidence>
<feature type="transmembrane region" description="Helical" evidence="10">
    <location>
        <begin position="54"/>
        <end position="75"/>
    </location>
</feature>
<keyword evidence="5 8" id="KW-0812">Transmembrane</keyword>
<dbReference type="Pfam" id="PF00950">
    <property type="entry name" value="ABC-3"/>
    <property type="match status" value="1"/>
</dbReference>
<organism evidence="13 14">
    <name type="scientific">Desulfosarcina ovata subsp. ovata</name>
    <dbReference type="NCBI Taxonomy" id="2752305"/>
    <lineage>
        <taxon>Bacteria</taxon>
        <taxon>Pseudomonadati</taxon>
        <taxon>Thermodesulfobacteriota</taxon>
        <taxon>Desulfobacteria</taxon>
        <taxon>Desulfobacterales</taxon>
        <taxon>Desulfosarcinaceae</taxon>
        <taxon>Desulfosarcina</taxon>
    </lineage>
</organism>
<evidence type="ECO:0000256" key="11">
    <source>
        <dbReference type="SAM" id="SignalP"/>
    </source>
</evidence>
<dbReference type="GO" id="GO:0043190">
    <property type="term" value="C:ATP-binding cassette (ABC) transporter complex"/>
    <property type="evidence" value="ECO:0007669"/>
    <property type="project" value="InterPro"/>
</dbReference>
<keyword evidence="6 10" id="KW-1133">Transmembrane helix</keyword>
<dbReference type="PANTHER" id="PTHR30477">
    <property type="entry name" value="ABC-TRANSPORTER METAL-BINDING PROTEIN"/>
    <property type="match status" value="1"/>
</dbReference>
<feature type="transmembrane region" description="Helical" evidence="10">
    <location>
        <begin position="112"/>
        <end position="130"/>
    </location>
</feature>
<keyword evidence="14" id="KW-1185">Reference proteome</keyword>
<evidence type="ECO:0000259" key="12">
    <source>
        <dbReference type="Pfam" id="PF02742"/>
    </source>
</evidence>
<accession>A0A5K8ADG5</accession>
<feature type="signal peptide" evidence="11">
    <location>
        <begin position="1"/>
        <end position="28"/>
    </location>
</feature>
<dbReference type="GO" id="GO:0046914">
    <property type="term" value="F:transition metal ion binding"/>
    <property type="evidence" value="ECO:0007669"/>
    <property type="project" value="InterPro"/>
</dbReference>
<evidence type="ECO:0000313" key="13">
    <source>
        <dbReference type="EMBL" id="BBO90611.1"/>
    </source>
</evidence>
<evidence type="ECO:0000256" key="1">
    <source>
        <dbReference type="ARBA" id="ARBA00004651"/>
    </source>
</evidence>
<proteinExistence type="inferred from homology"/>
<dbReference type="Gene3D" id="1.10.10.10">
    <property type="entry name" value="Winged helix-like DNA-binding domain superfamily/Winged helix DNA-binding domain"/>
    <property type="match status" value="1"/>
</dbReference>
<sequence>MNPTRRMAVAIFVMAPLLLCAVTMPAMAQTADAGNRLDDFLRVFTFQDYNTRVVVVGTTLLGLAAGLIGTFLVLLRRALLSDTLSHATLPGIALAFMVMTLITGNGKHLPGLIAGAAVFAVIGTLSVLAIQRFSRLKDDAALGIVLSVYFGLGIALMGMATRMDAGNAAGLSSFIYGKTASMLFSDALLIAVTAFVAALACLLFFKEFSLICFDADYGRTQGWPVTRLDFLMMALVVLVTVIGLQAVGLILVVALLIIPAASARFWTHRLRTLLWLSGLFGALSGFLGSGISALMANLPAGAVIVLAASFFFLVSLFFGSARGLLRLGIDRQRLQRKIMNENLLRDLHEWDETAANNEKQAPRAGILMRRRAWTSPSLKRTLRRLNRQGLIRQPSDGTIRLTDTGREAAQEIVRRHRLWETYLITHADVAPGMVDLSADRIEHVLEPELISRLETLLDAGKGHAPPPSPHKLPLIKGVR</sequence>
<dbReference type="SUPFAM" id="SSF47979">
    <property type="entry name" value="Iron-dependent repressor protein, dimerization domain"/>
    <property type="match status" value="1"/>
</dbReference>
<evidence type="ECO:0000256" key="9">
    <source>
        <dbReference type="SAM" id="MobiDB-lite"/>
    </source>
</evidence>
<comment type="subcellular location">
    <subcellularLocation>
        <location evidence="1 8">Cell membrane</location>
        <topology evidence="1 8">Multi-pass membrane protein</topology>
    </subcellularLocation>
</comment>
<feature type="transmembrane region" description="Helical" evidence="10">
    <location>
        <begin position="87"/>
        <end position="106"/>
    </location>
</feature>
<dbReference type="GO" id="GO:0046983">
    <property type="term" value="F:protein dimerization activity"/>
    <property type="evidence" value="ECO:0007669"/>
    <property type="project" value="InterPro"/>
</dbReference>
<evidence type="ECO:0000256" key="4">
    <source>
        <dbReference type="ARBA" id="ARBA00022475"/>
    </source>
</evidence>
<evidence type="ECO:0000256" key="10">
    <source>
        <dbReference type="SAM" id="Phobius"/>
    </source>
</evidence>
<dbReference type="PANTHER" id="PTHR30477:SF3">
    <property type="entry name" value="METAL TRANSPORT SYSTEM MEMBRANE PROTEIN CT_069-RELATED"/>
    <property type="match status" value="1"/>
</dbReference>
<dbReference type="RefSeq" id="WP_197743351.1">
    <property type="nucleotide sequence ID" value="NZ_AP021879.1"/>
</dbReference>
<evidence type="ECO:0000313" key="14">
    <source>
        <dbReference type="Proteomes" id="UP000422108"/>
    </source>
</evidence>
<dbReference type="InterPro" id="IPR022689">
    <property type="entry name" value="Iron_dep_repressor"/>
</dbReference>
<dbReference type="InterPro" id="IPR036421">
    <property type="entry name" value="Fe_dep_repressor_sf"/>
</dbReference>
<feature type="chain" id="PRO_5024324338" evidence="11">
    <location>
        <begin position="29"/>
        <end position="479"/>
    </location>
</feature>
<dbReference type="Proteomes" id="UP000422108">
    <property type="component" value="Chromosome"/>
</dbReference>
<comment type="similarity">
    <text evidence="2 8">Belongs to the ABC-3 integral membrane protein family.</text>
</comment>
<dbReference type="InterPro" id="IPR001626">
    <property type="entry name" value="ABC_TroCD"/>
</dbReference>
<dbReference type="Gene3D" id="1.10.3470.10">
    <property type="entry name" value="ABC transporter involved in vitamin B12 uptake, BtuC"/>
    <property type="match status" value="1"/>
</dbReference>
<dbReference type="GO" id="GO:0003700">
    <property type="term" value="F:DNA-binding transcription factor activity"/>
    <property type="evidence" value="ECO:0007669"/>
    <property type="project" value="InterPro"/>
</dbReference>
<dbReference type="GO" id="GO:0055085">
    <property type="term" value="P:transmembrane transport"/>
    <property type="evidence" value="ECO:0007669"/>
    <property type="project" value="InterPro"/>
</dbReference>
<reference evidence="13 14" key="1">
    <citation type="submission" date="2019-11" db="EMBL/GenBank/DDBJ databases">
        <title>Comparative genomics of hydrocarbon-degrading Desulfosarcina strains.</title>
        <authorList>
            <person name="Watanabe M."/>
            <person name="Kojima H."/>
            <person name="Fukui M."/>
        </authorList>
    </citation>
    <scope>NUCLEOTIDE SEQUENCE [LARGE SCALE GENOMIC DNA]</scope>
    <source>
        <strain evidence="14">oXyS1</strain>
    </source>
</reference>
<name>A0A5K8ADG5_9BACT</name>
<feature type="transmembrane region" description="Helical" evidence="10">
    <location>
        <begin position="180"/>
        <end position="205"/>
    </location>
</feature>